<dbReference type="Gene3D" id="3.30.565.10">
    <property type="entry name" value="Histidine kinase-like ATPase, C-terminal domain"/>
    <property type="match status" value="1"/>
</dbReference>
<accession>A0ABS7BP49</accession>
<dbReference type="InterPro" id="IPR001789">
    <property type="entry name" value="Sig_transdc_resp-reg_receiver"/>
</dbReference>
<dbReference type="Gene3D" id="3.30.450.20">
    <property type="entry name" value="PAS domain"/>
    <property type="match status" value="3"/>
</dbReference>
<dbReference type="Pfam" id="PF00512">
    <property type="entry name" value="HisKA"/>
    <property type="match status" value="1"/>
</dbReference>
<evidence type="ECO:0000313" key="9">
    <source>
        <dbReference type="EMBL" id="MBW6531388.1"/>
    </source>
</evidence>
<evidence type="ECO:0000256" key="1">
    <source>
        <dbReference type="ARBA" id="ARBA00000085"/>
    </source>
</evidence>
<comment type="caution">
    <text evidence="9">The sequence shown here is derived from an EMBL/GenBank/DDBJ whole genome shotgun (WGS) entry which is preliminary data.</text>
</comment>
<dbReference type="PROSITE" id="PS50109">
    <property type="entry name" value="HIS_KIN"/>
    <property type="match status" value="1"/>
</dbReference>
<dbReference type="PANTHER" id="PTHR43065:SF42">
    <property type="entry name" value="TWO-COMPONENT SENSOR PPRA"/>
    <property type="match status" value="1"/>
</dbReference>
<dbReference type="PROSITE" id="PS50113">
    <property type="entry name" value="PAC"/>
    <property type="match status" value="1"/>
</dbReference>
<reference evidence="9 10" key="1">
    <citation type="submission" date="2021-07" db="EMBL/GenBank/DDBJ databases">
        <title>Sphingomonas sp.</title>
        <authorList>
            <person name="Feng G."/>
            <person name="Li J."/>
            <person name="Pan M."/>
        </authorList>
    </citation>
    <scope>NUCLEOTIDE SEQUENCE [LARGE SCALE GENOMIC DNA]</scope>
    <source>
        <strain evidence="9 10">RRHST34</strain>
    </source>
</reference>
<dbReference type="InterPro" id="IPR004358">
    <property type="entry name" value="Sig_transdc_His_kin-like_C"/>
</dbReference>
<evidence type="ECO:0000259" key="8">
    <source>
        <dbReference type="PROSITE" id="PS50113"/>
    </source>
</evidence>
<dbReference type="Pfam" id="PF00072">
    <property type="entry name" value="Response_reg"/>
    <property type="match status" value="1"/>
</dbReference>
<dbReference type="InterPro" id="IPR003661">
    <property type="entry name" value="HisK_dim/P_dom"/>
</dbReference>
<dbReference type="SMART" id="SM00091">
    <property type="entry name" value="PAS"/>
    <property type="match status" value="2"/>
</dbReference>
<dbReference type="InterPro" id="IPR000700">
    <property type="entry name" value="PAS-assoc_C"/>
</dbReference>
<dbReference type="PRINTS" id="PR00344">
    <property type="entry name" value="BCTRLSENSOR"/>
</dbReference>
<dbReference type="Pfam" id="PF02518">
    <property type="entry name" value="HATPase_c"/>
    <property type="match status" value="1"/>
</dbReference>
<evidence type="ECO:0000259" key="6">
    <source>
        <dbReference type="PROSITE" id="PS50110"/>
    </source>
</evidence>
<evidence type="ECO:0000313" key="10">
    <source>
        <dbReference type="Proteomes" id="UP000759103"/>
    </source>
</evidence>
<dbReference type="InterPro" id="IPR036097">
    <property type="entry name" value="HisK_dim/P_sf"/>
</dbReference>
<dbReference type="InterPro" id="IPR013655">
    <property type="entry name" value="PAS_fold_3"/>
</dbReference>
<feature type="domain" description="PAC" evidence="8">
    <location>
        <begin position="252"/>
        <end position="305"/>
    </location>
</feature>
<dbReference type="PROSITE" id="PS50112">
    <property type="entry name" value="PAS"/>
    <property type="match status" value="2"/>
</dbReference>
<evidence type="ECO:0000259" key="7">
    <source>
        <dbReference type="PROSITE" id="PS50112"/>
    </source>
</evidence>
<feature type="domain" description="PAS" evidence="7">
    <location>
        <begin position="177"/>
        <end position="250"/>
    </location>
</feature>
<dbReference type="Gene3D" id="3.40.50.2300">
    <property type="match status" value="1"/>
</dbReference>
<feature type="domain" description="Histidine kinase" evidence="5">
    <location>
        <begin position="456"/>
        <end position="680"/>
    </location>
</feature>
<dbReference type="Pfam" id="PF13426">
    <property type="entry name" value="PAS_9"/>
    <property type="match status" value="1"/>
</dbReference>
<dbReference type="CDD" id="cd00130">
    <property type="entry name" value="PAS"/>
    <property type="match status" value="2"/>
</dbReference>
<dbReference type="InterPro" id="IPR011006">
    <property type="entry name" value="CheY-like_superfamily"/>
</dbReference>
<dbReference type="EMBL" id="JAHXZN010000003">
    <property type="protein sequence ID" value="MBW6531388.1"/>
    <property type="molecule type" value="Genomic_DNA"/>
</dbReference>
<organism evidence="9 10">
    <name type="scientific">Sphingomonas citri</name>
    <dbReference type="NCBI Taxonomy" id="2862499"/>
    <lineage>
        <taxon>Bacteria</taxon>
        <taxon>Pseudomonadati</taxon>
        <taxon>Pseudomonadota</taxon>
        <taxon>Alphaproteobacteria</taxon>
        <taxon>Sphingomonadales</taxon>
        <taxon>Sphingomonadaceae</taxon>
        <taxon>Sphingomonas</taxon>
    </lineage>
</organism>
<gene>
    <name evidence="9" type="ORF">KZ820_11645</name>
</gene>
<keyword evidence="10" id="KW-1185">Reference proteome</keyword>
<dbReference type="InterPro" id="IPR035965">
    <property type="entry name" value="PAS-like_dom_sf"/>
</dbReference>
<dbReference type="SMART" id="SM00448">
    <property type="entry name" value="REC"/>
    <property type="match status" value="1"/>
</dbReference>
<evidence type="ECO:0000259" key="5">
    <source>
        <dbReference type="PROSITE" id="PS50109"/>
    </source>
</evidence>
<dbReference type="CDD" id="cd00082">
    <property type="entry name" value="HisKA"/>
    <property type="match status" value="1"/>
</dbReference>
<dbReference type="RefSeq" id="WP_219748774.1">
    <property type="nucleotide sequence ID" value="NZ_JAHXZN010000003.1"/>
</dbReference>
<dbReference type="SUPFAM" id="SSF52172">
    <property type="entry name" value="CheY-like"/>
    <property type="match status" value="1"/>
</dbReference>
<dbReference type="SMART" id="SM00387">
    <property type="entry name" value="HATPase_c"/>
    <property type="match status" value="1"/>
</dbReference>
<dbReference type="Proteomes" id="UP000759103">
    <property type="component" value="Unassembled WGS sequence"/>
</dbReference>
<dbReference type="InterPro" id="IPR000014">
    <property type="entry name" value="PAS"/>
</dbReference>
<dbReference type="EC" id="2.7.13.3" evidence="2"/>
<dbReference type="SUPFAM" id="SSF55874">
    <property type="entry name" value="ATPase domain of HSP90 chaperone/DNA topoisomerase II/histidine kinase"/>
    <property type="match status" value="1"/>
</dbReference>
<evidence type="ECO:0000256" key="4">
    <source>
        <dbReference type="PROSITE-ProRule" id="PRU00169"/>
    </source>
</evidence>
<dbReference type="SUPFAM" id="SSF55785">
    <property type="entry name" value="PYP-like sensor domain (PAS domain)"/>
    <property type="match status" value="3"/>
</dbReference>
<dbReference type="InterPro" id="IPR003594">
    <property type="entry name" value="HATPase_dom"/>
</dbReference>
<comment type="catalytic activity">
    <reaction evidence="1">
        <text>ATP + protein L-histidine = ADP + protein N-phospho-L-histidine.</text>
        <dbReference type="EC" id="2.7.13.3"/>
    </reaction>
</comment>
<dbReference type="NCBIfam" id="TIGR00229">
    <property type="entry name" value="sensory_box"/>
    <property type="match status" value="2"/>
</dbReference>
<dbReference type="Pfam" id="PF08447">
    <property type="entry name" value="PAS_3"/>
    <property type="match status" value="1"/>
</dbReference>
<dbReference type="SUPFAM" id="SSF47384">
    <property type="entry name" value="Homodimeric domain of signal transducing histidine kinase"/>
    <property type="match status" value="1"/>
</dbReference>
<sequence>MISALYRDPAELPAPLRFLAGGGRATELILARDWTDHPLGTPADWPEALKATLSTVLNSPESMILCWGAEELTFFFNETYFPLLGPRVAWAMGAPFRTVWADAWAQAKPIIDDAFAGRSQRFTDLPWKLDTDRGQADTWFTFSYSRVLDSNGAVAGLFIFTNETTERVLSDAALRQSEERLRLVIEGARDHVIFTTDAGGVITSWSAGAEAVLGWTPEEAVGQPAAMIFTPEDRAAGADVREITGAARDGCAPDERWHLRRDGTRVFLNGSVHPLPADAQGQERGFIKIARDETARWQAQQELERLNATLEQEVAARTADRNRLWQLSSDIMLVAGFDGTIEAVNPAWTRVLGWAEFELLGRPIFAFVHPDDLDETRAAAAGIGAGQVFARFDNRYRHRDGSYRDLVWAAGPGDGKIIAVGRDATEEKAQTAALALAEGQLRQAQKMEAVGQLTGGLAHDFNNLLTGVMGNLELVQARLARGRHDDLERFVLAAQGASRRAASLTQRLLAFSRRQTLDPRPTDVNRLIAGMEELLQRSIGPTSAIEVIAAPGLWTAMIDATQLESAILNLAINARDAMPEAGRVTIATANRWIDESDARELELEPGPYLSVAVSDTGTGMAPETVERAFEPFFTTKPIGQGTGLGLSMIYGFARQSGGQVRIDSTPGAGTMITIYLPRHAGAALGGDEEGVGHSAPAARGATVLVVDDETTIRHLIDEVLEEAGYTVIGAADGAAGLKVLGSDAPIDLLITDVGLPGGLNGRQVADAARALRPGLKVLFVTGYAENVAVGGGHLEPGMELLTKPFTMHALTAKVAEMLGATG</sequence>
<feature type="domain" description="Response regulatory" evidence="6">
    <location>
        <begin position="702"/>
        <end position="818"/>
    </location>
</feature>
<feature type="domain" description="PAS" evidence="7">
    <location>
        <begin position="317"/>
        <end position="377"/>
    </location>
</feature>
<dbReference type="InterPro" id="IPR005467">
    <property type="entry name" value="His_kinase_dom"/>
</dbReference>
<dbReference type="Gene3D" id="1.10.287.130">
    <property type="match status" value="1"/>
</dbReference>
<dbReference type="InterPro" id="IPR036890">
    <property type="entry name" value="HATPase_C_sf"/>
</dbReference>
<evidence type="ECO:0000256" key="2">
    <source>
        <dbReference type="ARBA" id="ARBA00012438"/>
    </source>
</evidence>
<dbReference type="PROSITE" id="PS50110">
    <property type="entry name" value="RESPONSE_REGULATORY"/>
    <property type="match status" value="1"/>
</dbReference>
<name>A0ABS7BP49_9SPHN</name>
<evidence type="ECO:0000256" key="3">
    <source>
        <dbReference type="ARBA" id="ARBA00022553"/>
    </source>
</evidence>
<dbReference type="CDD" id="cd18161">
    <property type="entry name" value="REC_hyHK_blue-like"/>
    <property type="match status" value="1"/>
</dbReference>
<dbReference type="SMART" id="SM00388">
    <property type="entry name" value="HisKA"/>
    <property type="match status" value="1"/>
</dbReference>
<keyword evidence="3 4" id="KW-0597">Phosphoprotein</keyword>
<dbReference type="PANTHER" id="PTHR43065">
    <property type="entry name" value="SENSOR HISTIDINE KINASE"/>
    <property type="match status" value="1"/>
</dbReference>
<protein>
    <recommendedName>
        <fullName evidence="2">histidine kinase</fullName>
        <ecNumber evidence="2">2.7.13.3</ecNumber>
    </recommendedName>
</protein>
<proteinExistence type="predicted"/>
<feature type="modified residue" description="4-aspartylphosphate" evidence="4">
    <location>
        <position position="752"/>
    </location>
</feature>